<sequence length="492" mass="56741">MILRVDNEEVVFNVYRAIQLPRHYEDLAMIFVVEINEPAIEPSAFKEDALEKALMLFNHLEREEEVEEMLQILDACCEYIRERSQFEPLDRPIGLPPKPSVEEAPKLELKPLLSHLHYAYLGSSNTLPVIVSSHLSKLHEEKLLKVLREHKHAIGWTMSDIKDYRKLNNATRKDHFPLPFIDQMLDRCMMAISTDMVEQFVEVFMDDFSVFGSSFDECLTNLAKVLDRCEETNLVLNWEKCHFMVREGIVLGHKVSKDGLEVDKAKVEAIEKLPPPISVLLEKDVSLKFDDACLKAFEELKKKLEFDLEIRYRKGTENQVVDHLSRLETRNHVAEGDVIKETFPDEQLLVVTVEEVPWYANFVNYLASGEMPPDLEPYAKKKFLREVEAIALPTNDAKVVVNFVKKHIFTRFGTPRVMISNGGTHFCNKLLDNVLAKYGVKHKVATAYHPQTSRQVEVSNREIKQIMEKTVSASRKDWAAKLDDALWAYRTA</sequence>
<evidence type="ECO:0000313" key="2">
    <source>
        <dbReference type="RefSeq" id="XP_075083523.1"/>
    </source>
</evidence>
<reference evidence="2" key="2">
    <citation type="submission" date="2025-08" db="UniProtKB">
        <authorList>
            <consortium name="RefSeq"/>
        </authorList>
    </citation>
    <scope>IDENTIFICATION</scope>
    <source>
        <tissue evidence="2">Leaf</tissue>
    </source>
</reference>
<dbReference type="RefSeq" id="XP_075083523.1">
    <property type="nucleotide sequence ID" value="XM_075227422.1"/>
</dbReference>
<reference evidence="1" key="1">
    <citation type="journal article" date="2014" name="Nat. Commun.">
        <title>The tobacco genome sequence and its comparison with those of tomato and potato.</title>
        <authorList>
            <person name="Sierro N."/>
            <person name="Battey J.N."/>
            <person name="Ouadi S."/>
            <person name="Bakaher N."/>
            <person name="Bovet L."/>
            <person name="Willig A."/>
            <person name="Goepfert S."/>
            <person name="Peitsch M.C."/>
            <person name="Ivanov N.V."/>
        </authorList>
    </citation>
    <scope>NUCLEOTIDE SEQUENCE [LARGE SCALE GENOMIC DNA]</scope>
</reference>
<organism evidence="1 2">
    <name type="scientific">Nicotiana tabacum</name>
    <name type="common">Common tobacco</name>
    <dbReference type="NCBI Taxonomy" id="4097"/>
    <lineage>
        <taxon>Eukaryota</taxon>
        <taxon>Viridiplantae</taxon>
        <taxon>Streptophyta</taxon>
        <taxon>Embryophyta</taxon>
        <taxon>Tracheophyta</taxon>
        <taxon>Spermatophyta</taxon>
        <taxon>Magnoliopsida</taxon>
        <taxon>eudicotyledons</taxon>
        <taxon>Gunneridae</taxon>
        <taxon>Pentapetalae</taxon>
        <taxon>asterids</taxon>
        <taxon>lamiids</taxon>
        <taxon>Solanales</taxon>
        <taxon>Solanaceae</taxon>
        <taxon>Nicotianoideae</taxon>
        <taxon>Nicotianeae</taxon>
        <taxon>Nicotiana</taxon>
    </lineage>
</organism>
<dbReference type="Proteomes" id="UP000790787">
    <property type="component" value="Chromosome 12"/>
</dbReference>
<gene>
    <name evidence="2" type="primary">LOC142167260</name>
</gene>
<protein>
    <submittedName>
        <fullName evidence="2">Uncharacterized protein LOC142167260</fullName>
    </submittedName>
</protein>
<name>A0AC58SEX3_TOBAC</name>
<evidence type="ECO:0000313" key="1">
    <source>
        <dbReference type="Proteomes" id="UP000790787"/>
    </source>
</evidence>
<keyword evidence="1" id="KW-1185">Reference proteome</keyword>
<accession>A0AC58SEX3</accession>
<proteinExistence type="predicted"/>